<dbReference type="EMBL" id="JACXVP010000080">
    <property type="protein sequence ID" value="KAG5568612.1"/>
    <property type="molecule type" value="Genomic_DNA"/>
</dbReference>
<feature type="non-terminal residue" evidence="2">
    <location>
        <position position="81"/>
    </location>
</feature>
<evidence type="ECO:0000256" key="1">
    <source>
        <dbReference type="SAM" id="MobiDB-lite"/>
    </source>
</evidence>
<keyword evidence="3" id="KW-1185">Reference proteome</keyword>
<feature type="region of interest" description="Disordered" evidence="1">
    <location>
        <begin position="1"/>
        <end position="34"/>
    </location>
</feature>
<evidence type="ECO:0000313" key="3">
    <source>
        <dbReference type="Proteomes" id="UP000824120"/>
    </source>
</evidence>
<reference evidence="2" key="1">
    <citation type="submission" date="2020-09" db="EMBL/GenBank/DDBJ databases">
        <title>De no assembly of potato wild relative species, Solanum commersonii.</title>
        <authorList>
            <person name="Cho K."/>
        </authorList>
    </citation>
    <scope>NUCLEOTIDE SEQUENCE</scope>
    <source>
        <strain evidence="2">LZ3.2</strain>
        <tissue evidence="2">Leaf</tissue>
    </source>
</reference>
<feature type="compositionally biased region" description="Basic residues" evidence="1">
    <location>
        <begin position="19"/>
        <end position="28"/>
    </location>
</feature>
<comment type="caution">
    <text evidence="2">The sequence shown here is derived from an EMBL/GenBank/DDBJ whole genome shotgun (WGS) entry which is preliminary data.</text>
</comment>
<dbReference type="Proteomes" id="UP000824120">
    <property type="component" value="Unassembled WGS sequence"/>
</dbReference>
<organism evidence="2 3">
    <name type="scientific">Solanum commersonii</name>
    <name type="common">Commerson's wild potato</name>
    <name type="synonym">Commerson's nightshade</name>
    <dbReference type="NCBI Taxonomy" id="4109"/>
    <lineage>
        <taxon>Eukaryota</taxon>
        <taxon>Viridiplantae</taxon>
        <taxon>Streptophyta</taxon>
        <taxon>Embryophyta</taxon>
        <taxon>Tracheophyta</taxon>
        <taxon>Spermatophyta</taxon>
        <taxon>Magnoliopsida</taxon>
        <taxon>eudicotyledons</taxon>
        <taxon>Gunneridae</taxon>
        <taxon>Pentapetalae</taxon>
        <taxon>asterids</taxon>
        <taxon>lamiids</taxon>
        <taxon>Solanales</taxon>
        <taxon>Solanaceae</taxon>
        <taxon>Solanoideae</taxon>
        <taxon>Solaneae</taxon>
        <taxon>Solanum</taxon>
    </lineage>
</organism>
<sequence>MALEKMPSRNLEEEECRKKGMKKSRNQARGKITGTWYQSSVHAARGSRGTKFSTRQWRRRKIDSPSKEEIALIRINRILVV</sequence>
<gene>
    <name evidence="2" type="ORF">H5410_064380</name>
</gene>
<dbReference type="AlphaFoldDB" id="A0A9J5VZQ8"/>
<proteinExistence type="predicted"/>
<protein>
    <submittedName>
        <fullName evidence="2">Uncharacterized protein</fullName>
    </submittedName>
</protein>
<accession>A0A9J5VZQ8</accession>
<name>A0A9J5VZQ8_SOLCO</name>
<feature type="compositionally biased region" description="Basic and acidic residues" evidence="1">
    <location>
        <begin position="1"/>
        <end position="18"/>
    </location>
</feature>
<evidence type="ECO:0000313" key="2">
    <source>
        <dbReference type="EMBL" id="KAG5568612.1"/>
    </source>
</evidence>